<dbReference type="GO" id="GO:0016032">
    <property type="term" value="P:viral process"/>
    <property type="evidence" value="ECO:0007669"/>
    <property type="project" value="InterPro"/>
</dbReference>
<dbReference type="InterPro" id="IPR051592">
    <property type="entry name" value="HERV-K_Pro_peptidase_A2"/>
</dbReference>
<dbReference type="InterPro" id="IPR029054">
    <property type="entry name" value="dUTPase-like"/>
</dbReference>
<dbReference type="Gene3D" id="2.70.40.10">
    <property type="match status" value="1"/>
</dbReference>
<evidence type="ECO:0000256" key="1">
    <source>
        <dbReference type="ARBA" id="ARBA00022670"/>
    </source>
</evidence>
<dbReference type="Pfam" id="PF00692">
    <property type="entry name" value="dUTPase"/>
    <property type="match status" value="1"/>
</dbReference>
<evidence type="ECO:0000256" key="2">
    <source>
        <dbReference type="ARBA" id="ARBA00022750"/>
    </source>
</evidence>
<protein>
    <submittedName>
        <fullName evidence="5">POK9 protein</fullName>
    </submittedName>
</protein>
<evidence type="ECO:0000313" key="5">
    <source>
        <dbReference type="EMBL" id="NXA44180.1"/>
    </source>
</evidence>
<dbReference type="InterPro" id="IPR021109">
    <property type="entry name" value="Peptidase_aspartic_dom_sf"/>
</dbReference>
<evidence type="ECO:0000259" key="4">
    <source>
        <dbReference type="PROSITE" id="PS50175"/>
    </source>
</evidence>
<dbReference type="GO" id="GO:0006508">
    <property type="term" value="P:proteolysis"/>
    <property type="evidence" value="ECO:0007669"/>
    <property type="project" value="UniProtKB-KW"/>
</dbReference>
<reference evidence="5 6" key="1">
    <citation type="submission" date="2019-09" db="EMBL/GenBank/DDBJ databases">
        <title>Bird 10,000 Genomes (B10K) Project - Family phase.</title>
        <authorList>
            <person name="Zhang G."/>
        </authorList>
    </citation>
    <scope>NUCLEOTIDE SEQUENCE [LARGE SCALE GENOMIC DNA]</scope>
    <source>
        <strain evidence="5">B10K-LSUMZ-16893</strain>
    </source>
</reference>
<keyword evidence="6" id="KW-1185">Reference proteome</keyword>
<keyword evidence="3" id="KW-0378">Hydrolase</keyword>
<dbReference type="Gene3D" id="1.10.375.10">
    <property type="entry name" value="Human Immunodeficiency Virus Type 1 Capsid Protein"/>
    <property type="match status" value="1"/>
</dbReference>
<proteinExistence type="predicted"/>
<dbReference type="Gene3D" id="2.40.70.10">
    <property type="entry name" value="Acid Proteases"/>
    <property type="match status" value="1"/>
</dbReference>
<feature type="non-terminal residue" evidence="5">
    <location>
        <position position="1"/>
    </location>
</feature>
<keyword evidence="2" id="KW-0064">Aspartyl protease</keyword>
<dbReference type="InterPro" id="IPR008919">
    <property type="entry name" value="Retrov_capsid_N"/>
</dbReference>
<sequence>QLRAAVSQHGLRSELARQILDFLFSSELLTPGDCVQIAKFNGRLATHGSLGFDLAVTVKTTLLDQRSVWVPTTTKGPLWGSRQNMGALLVRRSSTSLKGLIVIPGVNDAAFSGTVEAVVHTLYPPMQVPKGSRTAQLILLENLATRMVPEINKLAVRGDQVFGPSGEMICFSYNMAKRPVITTKMRYCGQEVGFQALLATRADVTIIGLQIWPPNWPKYSATLKVGGIGGPPANYEC</sequence>
<dbReference type="InterPro" id="IPR036157">
    <property type="entry name" value="dUTPase-like_sf"/>
</dbReference>
<dbReference type="Pfam" id="PF00607">
    <property type="entry name" value="Gag_p24"/>
    <property type="match status" value="1"/>
</dbReference>
<dbReference type="InterPro" id="IPR001995">
    <property type="entry name" value="Peptidase_A2_cat"/>
</dbReference>
<keyword evidence="1" id="KW-0645">Protease</keyword>
<dbReference type="SUPFAM" id="SSF50630">
    <property type="entry name" value="Acid proteases"/>
    <property type="match status" value="1"/>
</dbReference>
<feature type="domain" description="Peptidase A2" evidence="4">
    <location>
        <begin position="194"/>
        <end position="230"/>
    </location>
</feature>
<dbReference type="EMBL" id="VZSX01000514">
    <property type="protein sequence ID" value="NXA44180.1"/>
    <property type="molecule type" value="Genomic_DNA"/>
</dbReference>
<name>A0A7K7VRW7_EUDEL</name>
<dbReference type="PROSITE" id="PS50175">
    <property type="entry name" value="ASP_PROT_RETROV"/>
    <property type="match status" value="1"/>
</dbReference>
<dbReference type="PANTHER" id="PTHR19422">
    <property type="entry name" value="GAG RETROVIRAL POLYPROTEIN"/>
    <property type="match status" value="1"/>
</dbReference>
<feature type="non-terminal residue" evidence="5">
    <location>
        <position position="237"/>
    </location>
</feature>
<dbReference type="PANTHER" id="PTHR19422:SF123">
    <property type="entry name" value="RT1 CLASS I, LOCUS CE15"/>
    <property type="match status" value="1"/>
</dbReference>
<dbReference type="OrthoDB" id="9900537at2759"/>
<dbReference type="InterPro" id="IPR018061">
    <property type="entry name" value="Retropepsins"/>
</dbReference>
<dbReference type="SUPFAM" id="SSF51283">
    <property type="entry name" value="dUTPase-like"/>
    <property type="match status" value="1"/>
</dbReference>
<evidence type="ECO:0000313" key="6">
    <source>
        <dbReference type="Proteomes" id="UP000533954"/>
    </source>
</evidence>
<dbReference type="GO" id="GO:0004190">
    <property type="term" value="F:aspartic-type endopeptidase activity"/>
    <property type="evidence" value="ECO:0007669"/>
    <property type="project" value="UniProtKB-KW"/>
</dbReference>
<accession>A0A7K7VRW7</accession>
<evidence type="ECO:0000256" key="3">
    <source>
        <dbReference type="ARBA" id="ARBA00022801"/>
    </source>
</evidence>
<gene>
    <name evidence="5" type="primary">Ervk9_2</name>
    <name evidence="5" type="ORF">EUDELE_R09959</name>
</gene>
<dbReference type="AlphaFoldDB" id="A0A7K7VRW7"/>
<dbReference type="Proteomes" id="UP000533954">
    <property type="component" value="Unassembled WGS sequence"/>
</dbReference>
<organism evidence="5 6">
    <name type="scientific">Eudromia elegans</name>
    <name type="common">Elegant crested-tinamou</name>
    <dbReference type="NCBI Taxonomy" id="8805"/>
    <lineage>
        <taxon>Eukaryota</taxon>
        <taxon>Metazoa</taxon>
        <taxon>Chordata</taxon>
        <taxon>Craniata</taxon>
        <taxon>Vertebrata</taxon>
        <taxon>Euteleostomi</taxon>
        <taxon>Archelosauria</taxon>
        <taxon>Archosauria</taxon>
        <taxon>Dinosauria</taxon>
        <taxon>Saurischia</taxon>
        <taxon>Theropoda</taxon>
        <taxon>Coelurosauria</taxon>
        <taxon>Aves</taxon>
        <taxon>Palaeognathae</taxon>
        <taxon>Tinamiformes</taxon>
        <taxon>Tinamidae</taxon>
        <taxon>Eudromia</taxon>
    </lineage>
</organism>
<comment type="caution">
    <text evidence="5">The sequence shown here is derived from an EMBL/GenBank/DDBJ whole genome shotgun (WGS) entry which is preliminary data.</text>
</comment>
<dbReference type="Pfam" id="PF00077">
    <property type="entry name" value="RVP"/>
    <property type="match status" value="1"/>
</dbReference>